<evidence type="ECO:0000256" key="1">
    <source>
        <dbReference type="ARBA" id="ARBA00022837"/>
    </source>
</evidence>
<protein>
    <recommendedName>
        <fullName evidence="2">EF-hand domain-containing protein</fullName>
    </recommendedName>
</protein>
<reference evidence="4" key="2">
    <citation type="submission" date="2010-04" db="EMBL/GenBank/DDBJ databases">
        <authorList>
            <person name="Buell R."/>
            <person name="Hamilton J."/>
            <person name="Hostetler J."/>
        </authorList>
    </citation>
    <scope>NUCLEOTIDE SEQUENCE [LARGE SCALE GENOMIC DNA]</scope>
    <source>
        <strain evidence="4">DAOM:BR144</strain>
    </source>
</reference>
<dbReference type="InParanoid" id="K3WW40"/>
<dbReference type="STRING" id="431595.K3WW40"/>
<sequence length="138" mass="16047">MKQEEMRRQAELDVVLSRMRRLFEDIDTNHNGQIELGELLLLLRRVKVGDTLLESELEYFVRVLFKEIDRDGNGYLEFDELRAFLRDDILAMSDSNVNSDYDGSSDLSGTLNLRGGEYRANELFKQDSGIYSRMKRAS</sequence>
<dbReference type="Proteomes" id="UP000019132">
    <property type="component" value="Unassembled WGS sequence"/>
</dbReference>
<proteinExistence type="predicted"/>
<dbReference type="InterPro" id="IPR002048">
    <property type="entry name" value="EF_hand_dom"/>
</dbReference>
<evidence type="ECO:0000313" key="3">
    <source>
        <dbReference type="EnsemblProtists" id="PYU1_T009188"/>
    </source>
</evidence>
<dbReference type="HOGENOM" id="CLU_1859266_0_0_1"/>
<keyword evidence="1" id="KW-0106">Calcium</keyword>
<dbReference type="AlphaFoldDB" id="K3WW40"/>
<dbReference type="PROSITE" id="PS00018">
    <property type="entry name" value="EF_HAND_1"/>
    <property type="match status" value="2"/>
</dbReference>
<reference evidence="3" key="3">
    <citation type="submission" date="2015-02" db="UniProtKB">
        <authorList>
            <consortium name="EnsemblProtists"/>
        </authorList>
    </citation>
    <scope>IDENTIFICATION</scope>
    <source>
        <strain evidence="3">DAOM BR144</strain>
    </source>
</reference>
<dbReference type="GO" id="GO:0005509">
    <property type="term" value="F:calcium ion binding"/>
    <property type="evidence" value="ECO:0007669"/>
    <property type="project" value="InterPro"/>
</dbReference>
<dbReference type="EMBL" id="GL376632">
    <property type="status" value="NOT_ANNOTATED_CDS"/>
    <property type="molecule type" value="Genomic_DNA"/>
</dbReference>
<dbReference type="SUPFAM" id="SSF47473">
    <property type="entry name" value="EF-hand"/>
    <property type="match status" value="1"/>
</dbReference>
<feature type="domain" description="EF-hand" evidence="2">
    <location>
        <begin position="61"/>
        <end position="91"/>
    </location>
</feature>
<dbReference type="InterPro" id="IPR018247">
    <property type="entry name" value="EF_Hand_1_Ca_BS"/>
</dbReference>
<name>K3WW40_GLOUD</name>
<dbReference type="eggNOG" id="KOG1809">
    <property type="taxonomic scope" value="Eukaryota"/>
</dbReference>
<dbReference type="SMART" id="SM00054">
    <property type="entry name" value="EFh"/>
    <property type="match status" value="2"/>
</dbReference>
<keyword evidence="4" id="KW-1185">Reference proteome</keyword>
<dbReference type="Pfam" id="PF13499">
    <property type="entry name" value="EF-hand_7"/>
    <property type="match status" value="1"/>
</dbReference>
<organism evidence="3 4">
    <name type="scientific">Globisporangium ultimum (strain ATCC 200006 / CBS 805.95 / DAOM BR144)</name>
    <name type="common">Pythium ultimum</name>
    <dbReference type="NCBI Taxonomy" id="431595"/>
    <lineage>
        <taxon>Eukaryota</taxon>
        <taxon>Sar</taxon>
        <taxon>Stramenopiles</taxon>
        <taxon>Oomycota</taxon>
        <taxon>Peronosporomycetes</taxon>
        <taxon>Pythiales</taxon>
        <taxon>Pythiaceae</taxon>
        <taxon>Globisporangium</taxon>
    </lineage>
</organism>
<dbReference type="PROSITE" id="PS50222">
    <property type="entry name" value="EF_HAND_2"/>
    <property type="match status" value="2"/>
</dbReference>
<reference evidence="4" key="1">
    <citation type="journal article" date="2010" name="Genome Biol.">
        <title>Genome sequence of the necrotrophic plant pathogen Pythium ultimum reveals original pathogenicity mechanisms and effector repertoire.</title>
        <authorList>
            <person name="Levesque C.A."/>
            <person name="Brouwer H."/>
            <person name="Cano L."/>
            <person name="Hamilton J.P."/>
            <person name="Holt C."/>
            <person name="Huitema E."/>
            <person name="Raffaele S."/>
            <person name="Robideau G.P."/>
            <person name="Thines M."/>
            <person name="Win J."/>
            <person name="Zerillo M.M."/>
            <person name="Beakes G.W."/>
            <person name="Boore J.L."/>
            <person name="Busam D."/>
            <person name="Dumas B."/>
            <person name="Ferriera S."/>
            <person name="Fuerstenberg S.I."/>
            <person name="Gachon C.M."/>
            <person name="Gaulin E."/>
            <person name="Govers F."/>
            <person name="Grenville-Briggs L."/>
            <person name="Horner N."/>
            <person name="Hostetler J."/>
            <person name="Jiang R.H."/>
            <person name="Johnson J."/>
            <person name="Krajaejun T."/>
            <person name="Lin H."/>
            <person name="Meijer H.J."/>
            <person name="Moore B."/>
            <person name="Morris P."/>
            <person name="Phuntmart V."/>
            <person name="Puiu D."/>
            <person name="Shetty J."/>
            <person name="Stajich J.E."/>
            <person name="Tripathy S."/>
            <person name="Wawra S."/>
            <person name="van West P."/>
            <person name="Whitty B.R."/>
            <person name="Coutinho P.M."/>
            <person name="Henrissat B."/>
            <person name="Martin F."/>
            <person name="Thomas P.D."/>
            <person name="Tyler B.M."/>
            <person name="De Vries R.P."/>
            <person name="Kamoun S."/>
            <person name="Yandell M."/>
            <person name="Tisserat N."/>
            <person name="Buell C.R."/>
        </authorList>
    </citation>
    <scope>NUCLEOTIDE SEQUENCE</scope>
    <source>
        <strain evidence="4">DAOM:BR144</strain>
    </source>
</reference>
<dbReference type="VEuPathDB" id="FungiDB:PYU1_G009170"/>
<evidence type="ECO:0000259" key="2">
    <source>
        <dbReference type="PROSITE" id="PS50222"/>
    </source>
</evidence>
<feature type="domain" description="EF-hand" evidence="2">
    <location>
        <begin position="14"/>
        <end position="49"/>
    </location>
</feature>
<evidence type="ECO:0000313" key="4">
    <source>
        <dbReference type="Proteomes" id="UP000019132"/>
    </source>
</evidence>
<dbReference type="InterPro" id="IPR011992">
    <property type="entry name" value="EF-hand-dom_pair"/>
</dbReference>
<dbReference type="EnsemblProtists" id="PYU1_T009188">
    <property type="protein sequence ID" value="PYU1_T009188"/>
    <property type="gene ID" value="PYU1_G009170"/>
</dbReference>
<accession>K3WW40</accession>
<dbReference type="Gene3D" id="1.10.238.10">
    <property type="entry name" value="EF-hand"/>
    <property type="match status" value="1"/>
</dbReference>